<protein>
    <submittedName>
        <fullName evidence="2">Uncharacterized protein</fullName>
    </submittedName>
</protein>
<evidence type="ECO:0000313" key="3">
    <source>
        <dbReference type="Proteomes" id="UP000756346"/>
    </source>
</evidence>
<evidence type="ECO:0000256" key="1">
    <source>
        <dbReference type="SAM" id="MobiDB-lite"/>
    </source>
</evidence>
<dbReference type="RefSeq" id="XP_046017429.1">
    <property type="nucleotide sequence ID" value="XM_046162467.1"/>
</dbReference>
<accession>A0A9P9BYR7</accession>
<feature type="compositionally biased region" description="Low complexity" evidence="1">
    <location>
        <begin position="96"/>
        <end position="112"/>
    </location>
</feature>
<feature type="compositionally biased region" description="Basic and acidic residues" evidence="1">
    <location>
        <begin position="139"/>
        <end position="158"/>
    </location>
</feature>
<dbReference type="AlphaFoldDB" id="A0A9P9BYR7"/>
<proteinExistence type="predicted"/>
<dbReference type="GeneID" id="70192013"/>
<dbReference type="Proteomes" id="UP000756346">
    <property type="component" value="Unassembled WGS sequence"/>
</dbReference>
<keyword evidence="3" id="KW-1185">Reference proteome</keyword>
<dbReference type="EMBL" id="JAGTJQ010000002">
    <property type="protein sequence ID" value="KAH7038308.1"/>
    <property type="molecule type" value="Genomic_DNA"/>
</dbReference>
<feature type="compositionally biased region" description="Low complexity" evidence="1">
    <location>
        <begin position="162"/>
        <end position="205"/>
    </location>
</feature>
<name>A0A9P9BYR7_9PEZI</name>
<evidence type="ECO:0000313" key="2">
    <source>
        <dbReference type="EMBL" id="KAH7038308.1"/>
    </source>
</evidence>
<comment type="caution">
    <text evidence="2">The sequence shown here is derived from an EMBL/GenBank/DDBJ whole genome shotgun (WGS) entry which is preliminary data.</text>
</comment>
<feature type="region of interest" description="Disordered" evidence="1">
    <location>
        <begin position="244"/>
        <end position="276"/>
    </location>
</feature>
<organism evidence="2 3">
    <name type="scientific">Microdochium trichocladiopsis</name>
    <dbReference type="NCBI Taxonomy" id="1682393"/>
    <lineage>
        <taxon>Eukaryota</taxon>
        <taxon>Fungi</taxon>
        <taxon>Dikarya</taxon>
        <taxon>Ascomycota</taxon>
        <taxon>Pezizomycotina</taxon>
        <taxon>Sordariomycetes</taxon>
        <taxon>Xylariomycetidae</taxon>
        <taxon>Xylariales</taxon>
        <taxon>Microdochiaceae</taxon>
        <taxon>Microdochium</taxon>
    </lineage>
</organism>
<sequence>MMFKANAKDQNSQRLKTETDENAPGDQHRDVADAQPSPRSPPNPVSQHSILLHHHLGDLRIRHGLLLVHCEPRAPRDKPVHLAPGQHARASKLIQTTLTTTTSDRPQPQAQGRGRRGQESRPPHARHLEPQARAALGVERPREVEDGRVRPVRPRGEASAETTPCAITPTTTATATSAATATATATPAPTAAAASPRGPDAAAAAGIPQRLARLREVAQARGAGLVAHQQGVDDRRAEEANVLGGQGDGLTRHGLEPERGQLDEDELRHGGRVGAGGREVEVVQFGGFFCRLSGDKGDGANAEEELLG</sequence>
<reference evidence="2" key="1">
    <citation type="journal article" date="2021" name="Nat. Commun.">
        <title>Genetic determinants of endophytism in the Arabidopsis root mycobiome.</title>
        <authorList>
            <person name="Mesny F."/>
            <person name="Miyauchi S."/>
            <person name="Thiergart T."/>
            <person name="Pickel B."/>
            <person name="Atanasova L."/>
            <person name="Karlsson M."/>
            <person name="Huettel B."/>
            <person name="Barry K.W."/>
            <person name="Haridas S."/>
            <person name="Chen C."/>
            <person name="Bauer D."/>
            <person name="Andreopoulos W."/>
            <person name="Pangilinan J."/>
            <person name="LaButti K."/>
            <person name="Riley R."/>
            <person name="Lipzen A."/>
            <person name="Clum A."/>
            <person name="Drula E."/>
            <person name="Henrissat B."/>
            <person name="Kohler A."/>
            <person name="Grigoriev I.V."/>
            <person name="Martin F.M."/>
            <person name="Hacquard S."/>
        </authorList>
    </citation>
    <scope>NUCLEOTIDE SEQUENCE</scope>
    <source>
        <strain evidence="2">MPI-CAGE-CH-0230</strain>
    </source>
</reference>
<feature type="compositionally biased region" description="Basic and acidic residues" evidence="1">
    <location>
        <begin position="250"/>
        <end position="269"/>
    </location>
</feature>
<feature type="compositionally biased region" description="Basic and acidic residues" evidence="1">
    <location>
        <begin position="116"/>
        <end position="130"/>
    </location>
</feature>
<gene>
    <name evidence="2" type="ORF">B0I36DRAFT_428760</name>
</gene>
<feature type="region of interest" description="Disordered" evidence="1">
    <location>
        <begin position="1"/>
        <end position="47"/>
    </location>
</feature>
<feature type="region of interest" description="Disordered" evidence="1">
    <location>
        <begin position="96"/>
        <end position="205"/>
    </location>
</feature>